<protein>
    <recommendedName>
        <fullName evidence="1">DUF8083 domain-containing protein</fullName>
    </recommendedName>
</protein>
<sequence>MSSLRVFEPLESFAPAEQRRWAALIDAHGAPTPEVADGQVRLGLLPAVAGSTVDFRRLEVVESALTLRWEGADLVCPLDTRPRALQAIVDSEWRLPFPLNEWAMSKQVRRHAARLQAHPSATRPRGGHHILTSNWRVPVWWCALFKSTEQVHDGSRPDVVAFRTTIIDAIKRADSAMQTMNDSFGTAEMTADLDSMIEWLRAFNEMSVVELDYGALSSYLQLDDEKRDRGVSLVAKSLTYLSAGDMDEALSAYHEFTEIWEEIARLEAWN</sequence>
<name>A0A2T1A223_9ACTN</name>
<reference evidence="2 3" key="1">
    <citation type="submission" date="2018-03" db="EMBL/GenBank/DDBJ databases">
        <title>Genomic Encyclopedia of Archaeal and Bacterial Type Strains, Phase II (KMG-II): from individual species to whole genera.</title>
        <authorList>
            <person name="Goeker M."/>
        </authorList>
    </citation>
    <scope>NUCLEOTIDE SEQUENCE [LARGE SCALE GENOMIC DNA]</scope>
    <source>
        <strain evidence="2 3">DSM 100065</strain>
    </source>
</reference>
<gene>
    <name evidence="2" type="ORF">CLV47_105169</name>
</gene>
<keyword evidence="3" id="KW-1185">Reference proteome</keyword>
<dbReference type="AlphaFoldDB" id="A0A2T1A223"/>
<dbReference type="Pfam" id="PF26312">
    <property type="entry name" value="DUF8083"/>
    <property type="match status" value="1"/>
</dbReference>
<organism evidence="2 3">
    <name type="scientific">Antricoccus suffuscus</name>
    <dbReference type="NCBI Taxonomy" id="1629062"/>
    <lineage>
        <taxon>Bacteria</taxon>
        <taxon>Bacillati</taxon>
        <taxon>Actinomycetota</taxon>
        <taxon>Actinomycetes</taxon>
        <taxon>Geodermatophilales</taxon>
        <taxon>Antricoccaceae</taxon>
        <taxon>Antricoccus</taxon>
    </lineage>
</organism>
<proteinExistence type="predicted"/>
<dbReference type="InterPro" id="IPR058396">
    <property type="entry name" value="DUF8083"/>
</dbReference>
<evidence type="ECO:0000313" key="3">
    <source>
        <dbReference type="Proteomes" id="UP000237752"/>
    </source>
</evidence>
<dbReference type="EMBL" id="PVUE01000005">
    <property type="protein sequence ID" value="PRZ42547.1"/>
    <property type="molecule type" value="Genomic_DNA"/>
</dbReference>
<comment type="caution">
    <text evidence="2">The sequence shown here is derived from an EMBL/GenBank/DDBJ whole genome shotgun (WGS) entry which is preliminary data.</text>
</comment>
<evidence type="ECO:0000313" key="2">
    <source>
        <dbReference type="EMBL" id="PRZ42547.1"/>
    </source>
</evidence>
<feature type="domain" description="DUF8083" evidence="1">
    <location>
        <begin position="2"/>
        <end position="267"/>
    </location>
</feature>
<dbReference type="Proteomes" id="UP000237752">
    <property type="component" value="Unassembled WGS sequence"/>
</dbReference>
<accession>A0A2T1A223</accession>
<evidence type="ECO:0000259" key="1">
    <source>
        <dbReference type="Pfam" id="PF26312"/>
    </source>
</evidence>